<reference evidence="1 2" key="1">
    <citation type="journal article" date="2018" name="Evol. Lett.">
        <title>Horizontal gene cluster transfer increased hallucinogenic mushroom diversity.</title>
        <authorList>
            <person name="Reynolds H.T."/>
            <person name="Vijayakumar V."/>
            <person name="Gluck-Thaler E."/>
            <person name="Korotkin H.B."/>
            <person name="Matheny P.B."/>
            <person name="Slot J.C."/>
        </authorList>
    </citation>
    <scope>NUCLEOTIDE SEQUENCE [LARGE SCALE GENOMIC DNA]</scope>
    <source>
        <strain evidence="1 2">SRW20</strain>
    </source>
</reference>
<sequence length="158" mass="19142">MFVVAWLQEVYPRSRAQVERQWMVAENGIDECYKTLRRLYGRDQCYLLLITTGYHSSPSSHFSLRSCNNKRRRLPRDTHRHWTARLFKSSGKYLGAFHLYDLHCDRRSTYVPREDRAPNSRWVKGIGPYVERLRFAEVEDREWLTRYLERRSDSHSRK</sequence>
<gene>
    <name evidence="1" type="ORF">CVT26_008719</name>
</gene>
<evidence type="ECO:0000313" key="1">
    <source>
        <dbReference type="EMBL" id="PPR02025.1"/>
    </source>
</evidence>
<dbReference type="InParanoid" id="A0A409YGC3"/>
<comment type="caution">
    <text evidence="1">The sequence shown here is derived from an EMBL/GenBank/DDBJ whole genome shotgun (WGS) entry which is preliminary data.</text>
</comment>
<dbReference type="OrthoDB" id="3127184at2759"/>
<accession>A0A409YGC3</accession>
<dbReference type="EMBL" id="NHYE01000879">
    <property type="protein sequence ID" value="PPR02025.1"/>
    <property type="molecule type" value="Genomic_DNA"/>
</dbReference>
<keyword evidence="2" id="KW-1185">Reference proteome</keyword>
<protein>
    <submittedName>
        <fullName evidence="1">Uncharacterized protein</fullName>
    </submittedName>
</protein>
<dbReference type="Proteomes" id="UP000284706">
    <property type="component" value="Unassembled WGS sequence"/>
</dbReference>
<name>A0A409YGC3_9AGAR</name>
<organism evidence="1 2">
    <name type="scientific">Gymnopilus dilepis</name>
    <dbReference type="NCBI Taxonomy" id="231916"/>
    <lineage>
        <taxon>Eukaryota</taxon>
        <taxon>Fungi</taxon>
        <taxon>Dikarya</taxon>
        <taxon>Basidiomycota</taxon>
        <taxon>Agaricomycotina</taxon>
        <taxon>Agaricomycetes</taxon>
        <taxon>Agaricomycetidae</taxon>
        <taxon>Agaricales</taxon>
        <taxon>Agaricineae</taxon>
        <taxon>Hymenogastraceae</taxon>
        <taxon>Gymnopilus</taxon>
    </lineage>
</organism>
<evidence type="ECO:0000313" key="2">
    <source>
        <dbReference type="Proteomes" id="UP000284706"/>
    </source>
</evidence>
<proteinExistence type="predicted"/>
<dbReference type="AlphaFoldDB" id="A0A409YGC3"/>